<name>A0ABP7J8I9_9ACTN</name>
<keyword evidence="8" id="KW-0460">Magnesium</keyword>
<sequence>MTRLEVSHDDLFGLHNLPYGVYSVDGAAPRVGTRYGEHVVDLAVLLGDDVFAEPTLNAFMAQGHERWVAVRAALGEALGGEVPEEAVHDVGTVALHLPFEVADYVDFYASEHHASNLGRLFRPDSPDPLMPNWKHLPVGYHGRSASVVVSGTDVIRPSGQRKGPNDPAPVFGPSTRLDIEAELGFVVGVGNRMGEPIAAADADQHIFGVVLFNDWSARDIQAWEYQPLGPNLGKSFASTVSPWVVPLLALDAARVPTPKQDPPVLPYLALDPPWGLDIDLEVEWNGDVVSRPPYAEMYWSPAQMLAHLTVNGAPTRTGDLFASGTVSGPDKDQRGAFIELTWGGRDPVTVAGAERTFLEDGDEVALTATAPGADGSRIGFGEARGRVIGSK</sequence>
<evidence type="ECO:0000256" key="7">
    <source>
        <dbReference type="ARBA" id="ARBA00022837"/>
    </source>
</evidence>
<dbReference type="EC" id="3.7.1.2" evidence="4"/>
<dbReference type="Gene3D" id="2.30.30.230">
    <property type="entry name" value="Fumarylacetoacetase, N-terminal domain"/>
    <property type="match status" value="1"/>
</dbReference>
<gene>
    <name evidence="13" type="primary">fahA</name>
    <name evidence="13" type="ORF">GCM10022242_41640</name>
</gene>
<comment type="pathway">
    <text evidence="3">Amino-acid degradation; L-phenylalanine degradation; acetoacetate and fumarate from L-phenylalanine: step 6/6.</text>
</comment>
<keyword evidence="6" id="KW-0378">Hydrolase</keyword>
<keyword evidence="9" id="KW-0828">Tyrosine catabolism</keyword>
<evidence type="ECO:0000256" key="3">
    <source>
        <dbReference type="ARBA" id="ARBA00004782"/>
    </source>
</evidence>
<evidence type="ECO:0000313" key="13">
    <source>
        <dbReference type="EMBL" id="GAA3836666.1"/>
    </source>
</evidence>
<dbReference type="EMBL" id="BAABAH010000025">
    <property type="protein sequence ID" value="GAA3836666.1"/>
    <property type="molecule type" value="Genomic_DNA"/>
</dbReference>
<evidence type="ECO:0000256" key="2">
    <source>
        <dbReference type="ARBA" id="ARBA00001946"/>
    </source>
</evidence>
<keyword evidence="14" id="KW-1185">Reference proteome</keyword>
<evidence type="ECO:0000256" key="1">
    <source>
        <dbReference type="ARBA" id="ARBA00001913"/>
    </source>
</evidence>
<accession>A0ABP7J8I9</accession>
<evidence type="ECO:0000256" key="6">
    <source>
        <dbReference type="ARBA" id="ARBA00022801"/>
    </source>
</evidence>
<dbReference type="InterPro" id="IPR005959">
    <property type="entry name" value="Fumarylacetoacetase"/>
</dbReference>
<evidence type="ECO:0000256" key="9">
    <source>
        <dbReference type="ARBA" id="ARBA00022878"/>
    </source>
</evidence>
<dbReference type="Proteomes" id="UP001501821">
    <property type="component" value="Unassembled WGS sequence"/>
</dbReference>
<dbReference type="Pfam" id="PF09298">
    <property type="entry name" value="FAA_hydrolase_N"/>
    <property type="match status" value="1"/>
</dbReference>
<feature type="domain" description="Fumarylacetoacetase N-terminal" evidence="12">
    <location>
        <begin position="15"/>
        <end position="98"/>
    </location>
</feature>
<dbReference type="PANTHER" id="PTHR43069:SF2">
    <property type="entry name" value="FUMARYLACETOACETASE"/>
    <property type="match status" value="1"/>
</dbReference>
<dbReference type="Pfam" id="PF01557">
    <property type="entry name" value="FAA_hydrolase"/>
    <property type="match status" value="1"/>
</dbReference>
<evidence type="ECO:0000256" key="10">
    <source>
        <dbReference type="ARBA" id="ARBA00023232"/>
    </source>
</evidence>
<comment type="caution">
    <text evidence="13">The sequence shown here is derived from an EMBL/GenBank/DDBJ whole genome shotgun (WGS) entry which is preliminary data.</text>
</comment>
<evidence type="ECO:0000256" key="4">
    <source>
        <dbReference type="ARBA" id="ARBA00012094"/>
    </source>
</evidence>
<dbReference type="NCBIfam" id="TIGR01266">
    <property type="entry name" value="fum_ac_acetase"/>
    <property type="match status" value="1"/>
</dbReference>
<dbReference type="SUPFAM" id="SSF56529">
    <property type="entry name" value="FAH"/>
    <property type="match status" value="1"/>
</dbReference>
<evidence type="ECO:0000313" key="14">
    <source>
        <dbReference type="Proteomes" id="UP001501821"/>
    </source>
</evidence>
<dbReference type="Gene3D" id="3.90.850.10">
    <property type="entry name" value="Fumarylacetoacetase-like, C-terminal domain"/>
    <property type="match status" value="1"/>
</dbReference>
<keyword evidence="10" id="KW-0585">Phenylalanine catabolism</keyword>
<comment type="cofactor">
    <cofactor evidence="2">
        <name>Mg(2+)</name>
        <dbReference type="ChEBI" id="CHEBI:18420"/>
    </cofactor>
</comment>
<dbReference type="InterPro" id="IPR011234">
    <property type="entry name" value="Fumarylacetoacetase-like_C"/>
</dbReference>
<evidence type="ECO:0000256" key="8">
    <source>
        <dbReference type="ARBA" id="ARBA00022842"/>
    </source>
</evidence>
<reference evidence="14" key="1">
    <citation type="journal article" date="2019" name="Int. J. Syst. Evol. Microbiol.">
        <title>The Global Catalogue of Microorganisms (GCM) 10K type strain sequencing project: providing services to taxonomists for standard genome sequencing and annotation.</title>
        <authorList>
            <consortium name="The Broad Institute Genomics Platform"/>
            <consortium name="The Broad Institute Genome Sequencing Center for Infectious Disease"/>
            <person name="Wu L."/>
            <person name="Ma J."/>
        </authorList>
    </citation>
    <scope>NUCLEOTIDE SEQUENCE [LARGE SCALE GENOMIC DNA]</scope>
    <source>
        <strain evidence="14">JCM 16953</strain>
    </source>
</reference>
<dbReference type="RefSeq" id="WP_344779024.1">
    <property type="nucleotide sequence ID" value="NZ_BAABAH010000025.1"/>
</dbReference>
<keyword evidence="7" id="KW-0106">Calcium</keyword>
<feature type="domain" description="Fumarylacetoacetase-like C-terminal" evidence="11">
    <location>
        <begin position="105"/>
        <end position="387"/>
    </location>
</feature>
<dbReference type="InterPro" id="IPR015377">
    <property type="entry name" value="Fumarylacetoacetase_N"/>
</dbReference>
<keyword evidence="5" id="KW-0479">Metal-binding</keyword>
<protein>
    <recommendedName>
        <fullName evidence="4">fumarylacetoacetase</fullName>
        <ecNumber evidence="4">3.7.1.2</ecNumber>
    </recommendedName>
</protein>
<proteinExistence type="predicted"/>
<evidence type="ECO:0000259" key="12">
    <source>
        <dbReference type="Pfam" id="PF09298"/>
    </source>
</evidence>
<organism evidence="13 14">
    <name type="scientific">Nocardioides panacisoli</name>
    <dbReference type="NCBI Taxonomy" id="627624"/>
    <lineage>
        <taxon>Bacteria</taxon>
        <taxon>Bacillati</taxon>
        <taxon>Actinomycetota</taxon>
        <taxon>Actinomycetes</taxon>
        <taxon>Propionibacteriales</taxon>
        <taxon>Nocardioidaceae</taxon>
        <taxon>Nocardioides</taxon>
    </lineage>
</organism>
<dbReference type="InterPro" id="IPR036462">
    <property type="entry name" value="Fumarylacetoacetase_N_sf"/>
</dbReference>
<evidence type="ECO:0000256" key="5">
    <source>
        <dbReference type="ARBA" id="ARBA00022723"/>
    </source>
</evidence>
<dbReference type="InterPro" id="IPR036663">
    <property type="entry name" value="Fumarylacetoacetase_C_sf"/>
</dbReference>
<dbReference type="SUPFAM" id="SSF63433">
    <property type="entry name" value="Fumarylacetoacetate hydrolase, FAH, N-terminal domain"/>
    <property type="match status" value="1"/>
</dbReference>
<evidence type="ECO:0000259" key="11">
    <source>
        <dbReference type="Pfam" id="PF01557"/>
    </source>
</evidence>
<dbReference type="PANTHER" id="PTHR43069">
    <property type="entry name" value="FUMARYLACETOACETASE"/>
    <property type="match status" value="1"/>
</dbReference>
<comment type="cofactor">
    <cofactor evidence="1">
        <name>Ca(2+)</name>
        <dbReference type="ChEBI" id="CHEBI:29108"/>
    </cofactor>
</comment>